<dbReference type="GO" id="GO:0016491">
    <property type="term" value="F:oxidoreductase activity"/>
    <property type="evidence" value="ECO:0007669"/>
    <property type="project" value="InterPro"/>
</dbReference>
<dbReference type="OrthoDB" id="129167at2759"/>
<evidence type="ECO:0000313" key="5">
    <source>
        <dbReference type="EMBL" id="KAG6949875.1"/>
    </source>
</evidence>
<feature type="compositionally biased region" description="Low complexity" evidence="2">
    <location>
        <begin position="1092"/>
        <end position="1112"/>
    </location>
</feature>
<feature type="compositionally biased region" description="Polar residues" evidence="2">
    <location>
        <begin position="1050"/>
        <end position="1070"/>
    </location>
</feature>
<feature type="compositionally biased region" description="Low complexity" evidence="2">
    <location>
        <begin position="761"/>
        <end position="789"/>
    </location>
</feature>
<feature type="compositionally biased region" description="Low complexity" evidence="2">
    <location>
        <begin position="726"/>
        <end position="747"/>
    </location>
</feature>
<proteinExistence type="predicted"/>
<dbReference type="EMBL" id="JAENGZ010001193">
    <property type="protein sequence ID" value="KAG6949875.1"/>
    <property type="molecule type" value="Genomic_DNA"/>
</dbReference>
<feature type="region of interest" description="Disordered" evidence="2">
    <location>
        <begin position="867"/>
        <end position="948"/>
    </location>
</feature>
<dbReference type="InterPro" id="IPR050316">
    <property type="entry name" value="Tyrosinase/Hemocyanin"/>
</dbReference>
<feature type="region of interest" description="Disordered" evidence="2">
    <location>
        <begin position="1027"/>
        <end position="1298"/>
    </location>
</feature>
<dbReference type="Pfam" id="PF00264">
    <property type="entry name" value="Tyrosinase"/>
    <property type="match status" value="1"/>
</dbReference>
<comment type="caution">
    <text evidence="5">The sequence shown here is derived from an EMBL/GenBank/DDBJ whole genome shotgun (WGS) entry which is preliminary data.</text>
</comment>
<feature type="compositionally biased region" description="Polar residues" evidence="2">
    <location>
        <begin position="748"/>
        <end position="760"/>
    </location>
</feature>
<dbReference type="Proteomes" id="UP000688947">
    <property type="component" value="Unassembled WGS sequence"/>
</dbReference>
<dbReference type="PANTHER" id="PTHR11474">
    <property type="entry name" value="TYROSINASE FAMILY MEMBER"/>
    <property type="match status" value="1"/>
</dbReference>
<feature type="compositionally biased region" description="Low complexity" evidence="2">
    <location>
        <begin position="1253"/>
        <end position="1273"/>
    </location>
</feature>
<evidence type="ECO:0000313" key="6">
    <source>
        <dbReference type="Proteomes" id="UP000688947"/>
    </source>
</evidence>
<feature type="compositionally biased region" description="Low complexity" evidence="2">
    <location>
        <begin position="867"/>
        <end position="946"/>
    </location>
</feature>
<gene>
    <name evidence="5" type="ORF">JG687_00014571</name>
</gene>
<feature type="compositionally biased region" description="Polar residues" evidence="2">
    <location>
        <begin position="1284"/>
        <end position="1298"/>
    </location>
</feature>
<dbReference type="InterPro" id="IPR002227">
    <property type="entry name" value="Tyrosinase_Cu-bd"/>
</dbReference>
<evidence type="ECO:0000256" key="1">
    <source>
        <dbReference type="ARBA" id="ARBA00023008"/>
    </source>
</evidence>
<feature type="compositionally biased region" description="Polar residues" evidence="2">
    <location>
        <begin position="703"/>
        <end position="725"/>
    </location>
</feature>
<sequence>MRLSAALAALLLQAVPSVAQTTTTTDVNYPTILSAAGNVTGLPGGNEFCGSARVRKPWGALTSDEQALYLEATELAIADGGVAEFSAIAADSLGQAQGEYSCAFFSWHRRLLLAYESYLRDLDERFACLTLPYYDVHTAYIQAVNGECTSMFECSGIFEAIGGAPNSTDETTLVFDGVNATGYAVSGAPYAESCDDDDNCGYIVRDDLSSKPVPSAASFGSFQSVVATSSDYATFLENIQYGVHNEVLDAVGGAFSTAVAARDVLYYSWYSALDMYLHVYHLCRIGVPVTYEQILESLEVFSNATQTCGGVDGVGAESALIMRITVDGEVVDASQHPTLGQYFGYVGSDNWNYVDIQQLGDYSYTYQLPEVLRQQILSNNDVCTGFNRAFAASYTTLNAAAIKSTTTTKTTTKTTTTKTTKIVNGKKVTTTKVTKVITKSNSTSSSSAKSTATRGQLASSYGYTYLGNFSTDNVAYGEGTIVTNGYTGYTPYYTNGEITTKHNGIVSANYSSSSSSSTTSSTAYSNTSNLVMNVTVGTSSVARNVTASVATSGSYWAWLQTAYNGLYTRFEGNLDLVATHMKLLECYTFDSVYGLSNFTSTFVTDKNLITNRVECGQRLDLVRSGLLQLAVRSTSYSASSLRFASSTVIRTIRTSYKRVTTRKVTYIRKSYTQKVQSSLESTQEALGNITVTSRSGSGDDETSTTVVDTGYLTSNTTSSTVQSARNSSAVTTTSSTTTTTTTAANVSETLSEASSGSTDLEVSGSSSTETGSETSETGSTSEEGSTVTTTDHDNCHHWLGSYVDYNWRIFDDHYWIDDHDWIDDHLGWIDHFYDQLGYFDHGYWIDDHLGWIYNVYHHLGCFDTTTESSASGSTSTSTGTKTPDATPAATTPGATPAPSKPSATPAATTPGATPAASKPSATPAATTPSATPAATTPSSTPAATTTQSETCIDVSVEGDATYCIEGPICSGAGDLPAGSLCPKKGDVAVQDCHETLSSYTNSSTCVAPQDAVCLKIKTGAWGCVFEKSTPAPTTTATEAPTPAPTKSENETSTPAPTKTETETSTPAPTKTETDKPTPAPTTSESEKPTPAPTSTETKTPAPTTTETKTPAPTEKPTPVPTKEGSTPAPTTAGPSTEAPTPCPTTEVPSTESPTPSPTTEIPSTDAPTPSPSTEVPSTEGPTPSPTTVVPSTEAPTPCPTTEVPLTEGPTPSPTTEVPSTDAPTPCPTTEVPMTEAPTPYPTTEVPATETPSKTPEIPTKTGTKTGTKTETTTSSNHDDDYTGYYSQPATPVTRSIKL</sequence>
<feature type="region of interest" description="Disordered" evidence="2">
    <location>
        <begin position="690"/>
        <end position="790"/>
    </location>
</feature>
<keyword evidence="1" id="KW-0186">Copper</keyword>
<feature type="chain" id="PRO_5035732662" description="Tyrosinase copper-binding domain-containing protein" evidence="3">
    <location>
        <begin position="20"/>
        <end position="1298"/>
    </location>
</feature>
<name>A0A8T1TWN1_9STRA</name>
<feature type="signal peptide" evidence="3">
    <location>
        <begin position="1"/>
        <end position="19"/>
    </location>
</feature>
<dbReference type="VEuPathDB" id="FungiDB:PC110_g6240"/>
<feature type="domain" description="Tyrosinase copper-binding" evidence="4">
    <location>
        <begin position="101"/>
        <end position="280"/>
    </location>
</feature>
<dbReference type="PANTHER" id="PTHR11474:SF126">
    <property type="entry name" value="TYROSINASE-LIKE PROTEIN TYR-1-RELATED"/>
    <property type="match status" value="1"/>
</dbReference>
<keyword evidence="3" id="KW-0732">Signal</keyword>
<feature type="compositionally biased region" description="Low complexity" evidence="2">
    <location>
        <begin position="1120"/>
        <end position="1195"/>
    </location>
</feature>
<organism evidence="5 6">
    <name type="scientific">Phytophthora cactorum</name>
    <dbReference type="NCBI Taxonomy" id="29920"/>
    <lineage>
        <taxon>Eukaryota</taxon>
        <taxon>Sar</taxon>
        <taxon>Stramenopiles</taxon>
        <taxon>Oomycota</taxon>
        <taxon>Peronosporomycetes</taxon>
        <taxon>Peronosporales</taxon>
        <taxon>Peronosporaceae</taxon>
        <taxon>Phytophthora</taxon>
    </lineage>
</organism>
<reference evidence="5" key="1">
    <citation type="submission" date="2021-01" db="EMBL/GenBank/DDBJ databases">
        <title>Phytophthora aleatoria, a newly-described species from Pinus radiata is distinct from Phytophthora cactorum isolates based on comparative genomics.</title>
        <authorList>
            <person name="Mcdougal R."/>
            <person name="Panda P."/>
            <person name="Williams N."/>
            <person name="Studholme D.J."/>
        </authorList>
    </citation>
    <scope>NUCLEOTIDE SEQUENCE</scope>
    <source>
        <strain evidence="5">NZFS 3830</strain>
    </source>
</reference>
<feature type="compositionally biased region" description="Low complexity" evidence="2">
    <location>
        <begin position="1204"/>
        <end position="1220"/>
    </location>
</feature>
<feature type="compositionally biased region" description="Low complexity" evidence="2">
    <location>
        <begin position="1029"/>
        <end position="1040"/>
    </location>
</feature>
<accession>A0A8T1TWN1</accession>
<protein>
    <recommendedName>
        <fullName evidence="4">Tyrosinase copper-binding domain-containing protein</fullName>
    </recommendedName>
</protein>
<evidence type="ECO:0000256" key="3">
    <source>
        <dbReference type="SAM" id="SignalP"/>
    </source>
</evidence>
<evidence type="ECO:0000259" key="4">
    <source>
        <dbReference type="Pfam" id="PF00264"/>
    </source>
</evidence>
<evidence type="ECO:0000256" key="2">
    <source>
        <dbReference type="SAM" id="MobiDB-lite"/>
    </source>
</evidence>